<name>A0A9P0BF27_BRAAE</name>
<organism evidence="1 2">
    <name type="scientific">Brassicogethes aeneus</name>
    <name type="common">Rape pollen beetle</name>
    <name type="synonym">Meligethes aeneus</name>
    <dbReference type="NCBI Taxonomy" id="1431903"/>
    <lineage>
        <taxon>Eukaryota</taxon>
        <taxon>Metazoa</taxon>
        <taxon>Ecdysozoa</taxon>
        <taxon>Arthropoda</taxon>
        <taxon>Hexapoda</taxon>
        <taxon>Insecta</taxon>
        <taxon>Pterygota</taxon>
        <taxon>Neoptera</taxon>
        <taxon>Endopterygota</taxon>
        <taxon>Coleoptera</taxon>
        <taxon>Polyphaga</taxon>
        <taxon>Cucujiformia</taxon>
        <taxon>Nitidulidae</taxon>
        <taxon>Meligethinae</taxon>
        <taxon>Brassicogethes</taxon>
    </lineage>
</organism>
<dbReference type="OrthoDB" id="5965659at2759"/>
<gene>
    <name evidence="1" type="ORF">MELIAE_LOCUS11947</name>
</gene>
<accession>A0A9P0BF27</accession>
<dbReference type="EMBL" id="OV121139">
    <property type="protein sequence ID" value="CAH0562939.1"/>
    <property type="molecule type" value="Genomic_DNA"/>
</dbReference>
<dbReference type="AlphaFoldDB" id="A0A9P0BF27"/>
<sequence>MERPSRERISLILGRIRRVIGNACRNYDIDKIIDSNTVSELRSAMNNLRRIKEYITEDTFSMLSNVISDIFLLIGSNRQEDEQYSAKRFCFRTGRPSVVISTGQLQLMINENYTVKEMASNFKCSQSTVRKYLNQSHLSIRGKYSTIGDEDLKQIIREQSLSHPNCGSEMMWGYLRAKGLFVQRRRKNHHE</sequence>
<protein>
    <submittedName>
        <fullName evidence="1">Uncharacterized protein</fullName>
    </submittedName>
</protein>
<dbReference type="Proteomes" id="UP001154078">
    <property type="component" value="Chromosome 8"/>
</dbReference>
<proteinExistence type="predicted"/>
<keyword evidence="2" id="KW-1185">Reference proteome</keyword>
<evidence type="ECO:0000313" key="2">
    <source>
        <dbReference type="Proteomes" id="UP001154078"/>
    </source>
</evidence>
<evidence type="ECO:0000313" key="1">
    <source>
        <dbReference type="EMBL" id="CAH0562939.1"/>
    </source>
</evidence>
<reference evidence="1" key="1">
    <citation type="submission" date="2021-12" db="EMBL/GenBank/DDBJ databases">
        <authorList>
            <person name="King R."/>
        </authorList>
    </citation>
    <scope>NUCLEOTIDE SEQUENCE</scope>
</reference>